<accession>A0AAV0B255</accession>
<dbReference type="Proteomes" id="UP001153365">
    <property type="component" value="Unassembled WGS sequence"/>
</dbReference>
<keyword evidence="1" id="KW-0472">Membrane</keyword>
<comment type="caution">
    <text evidence="2">The sequence shown here is derived from an EMBL/GenBank/DDBJ whole genome shotgun (WGS) entry which is preliminary data.</text>
</comment>
<dbReference type="EMBL" id="CALTRL010002402">
    <property type="protein sequence ID" value="CAH7675692.1"/>
    <property type="molecule type" value="Genomic_DNA"/>
</dbReference>
<evidence type="ECO:0000256" key="1">
    <source>
        <dbReference type="SAM" id="Phobius"/>
    </source>
</evidence>
<organism evidence="2 3">
    <name type="scientific">Phakopsora pachyrhizi</name>
    <name type="common">Asian soybean rust disease fungus</name>
    <dbReference type="NCBI Taxonomy" id="170000"/>
    <lineage>
        <taxon>Eukaryota</taxon>
        <taxon>Fungi</taxon>
        <taxon>Dikarya</taxon>
        <taxon>Basidiomycota</taxon>
        <taxon>Pucciniomycotina</taxon>
        <taxon>Pucciniomycetes</taxon>
        <taxon>Pucciniales</taxon>
        <taxon>Phakopsoraceae</taxon>
        <taxon>Phakopsora</taxon>
    </lineage>
</organism>
<protein>
    <submittedName>
        <fullName evidence="2">Uncharacterized protein</fullName>
    </submittedName>
</protein>
<dbReference type="AlphaFoldDB" id="A0AAV0B255"/>
<feature type="transmembrane region" description="Helical" evidence="1">
    <location>
        <begin position="12"/>
        <end position="34"/>
    </location>
</feature>
<keyword evidence="1" id="KW-1133">Transmembrane helix</keyword>
<keyword evidence="1" id="KW-0812">Transmembrane</keyword>
<sequence length="115" mass="12586">MTVYFACESCILKALTLATIIAGPISGLLIGVSIGQTHFSRSTPQLFAWGRNFALALSLLLLAFNLQYTFILAVIERHGFSEKVTKSLVWTTIPRLLGAFSFAVACTRTILIGKY</sequence>
<evidence type="ECO:0000313" key="2">
    <source>
        <dbReference type="EMBL" id="CAH7675692.1"/>
    </source>
</evidence>
<name>A0AAV0B255_PHAPC</name>
<reference evidence="2" key="1">
    <citation type="submission" date="2022-06" db="EMBL/GenBank/DDBJ databases">
        <authorList>
            <consortium name="SYNGENTA / RWTH Aachen University"/>
        </authorList>
    </citation>
    <scope>NUCLEOTIDE SEQUENCE</scope>
</reference>
<proteinExistence type="predicted"/>
<gene>
    <name evidence="2" type="ORF">PPACK8108_LOCUS10718</name>
</gene>
<feature type="transmembrane region" description="Helical" evidence="1">
    <location>
        <begin position="96"/>
        <end position="113"/>
    </location>
</feature>
<keyword evidence="3" id="KW-1185">Reference proteome</keyword>
<feature type="transmembrane region" description="Helical" evidence="1">
    <location>
        <begin position="54"/>
        <end position="75"/>
    </location>
</feature>
<evidence type="ECO:0000313" key="3">
    <source>
        <dbReference type="Proteomes" id="UP001153365"/>
    </source>
</evidence>